<name>A0A7W5H6K0_9BACT</name>
<proteinExistence type="predicted"/>
<evidence type="ECO:0000313" key="1">
    <source>
        <dbReference type="EMBL" id="MBB3206931.1"/>
    </source>
</evidence>
<dbReference type="Proteomes" id="UP000536179">
    <property type="component" value="Unassembled WGS sequence"/>
</dbReference>
<protein>
    <submittedName>
        <fullName evidence="1">Uncharacterized protein</fullName>
    </submittedName>
</protein>
<evidence type="ECO:0000313" key="2">
    <source>
        <dbReference type="Proteomes" id="UP000536179"/>
    </source>
</evidence>
<gene>
    <name evidence="1" type="ORF">FHS27_002745</name>
</gene>
<accession>A0A7W5H6K0</accession>
<sequence>MTGLSEWSELGWYNSRHPLSYESAIVFADLNEGNASDCHTN</sequence>
<dbReference type="AlphaFoldDB" id="A0A7W5H6K0"/>
<comment type="caution">
    <text evidence="1">The sequence shown here is derived from an EMBL/GenBank/DDBJ whole genome shotgun (WGS) entry which is preliminary data.</text>
</comment>
<dbReference type="EMBL" id="JACHXU010000008">
    <property type="protein sequence ID" value="MBB3206931.1"/>
    <property type="molecule type" value="Genomic_DNA"/>
</dbReference>
<reference evidence="1 2" key="1">
    <citation type="submission" date="2020-08" db="EMBL/GenBank/DDBJ databases">
        <title>Genomic Encyclopedia of Type Strains, Phase III (KMG-III): the genomes of soil and plant-associated and newly described type strains.</title>
        <authorList>
            <person name="Whitman W."/>
        </authorList>
    </citation>
    <scope>NUCLEOTIDE SEQUENCE [LARGE SCALE GENOMIC DNA]</scope>
    <source>
        <strain evidence="1 2">CECT 8075</strain>
    </source>
</reference>
<organism evidence="1 2">
    <name type="scientific">Aporhodopirellula rubra</name>
    <dbReference type="NCBI Taxonomy" id="980271"/>
    <lineage>
        <taxon>Bacteria</taxon>
        <taxon>Pseudomonadati</taxon>
        <taxon>Planctomycetota</taxon>
        <taxon>Planctomycetia</taxon>
        <taxon>Pirellulales</taxon>
        <taxon>Pirellulaceae</taxon>
        <taxon>Aporhodopirellula</taxon>
    </lineage>
</organism>
<keyword evidence="2" id="KW-1185">Reference proteome</keyword>